<feature type="region of interest" description="Disordered" evidence="6">
    <location>
        <begin position="2286"/>
        <end position="2307"/>
    </location>
</feature>
<keyword evidence="3 4" id="KW-0833">Ubl conjugation pathway</keyword>
<dbReference type="UniPathway" id="UPA00143"/>
<dbReference type="SUPFAM" id="SSF48403">
    <property type="entry name" value="Ankyrin repeat"/>
    <property type="match status" value="1"/>
</dbReference>
<feature type="compositionally biased region" description="Basic and acidic residues" evidence="6">
    <location>
        <begin position="1246"/>
        <end position="1255"/>
    </location>
</feature>
<dbReference type="Gene3D" id="3.30.2160.10">
    <property type="entry name" value="Hect, E3 ligase catalytic domain"/>
    <property type="match status" value="1"/>
</dbReference>
<dbReference type="Gene3D" id="1.25.40.20">
    <property type="entry name" value="Ankyrin repeat-containing domain"/>
    <property type="match status" value="1"/>
</dbReference>
<dbReference type="InterPro" id="IPR035983">
    <property type="entry name" value="Hect_E3_ubiquitin_ligase"/>
</dbReference>
<dbReference type="Gene3D" id="3.30.2410.10">
    <property type="entry name" value="Hect, E3 ligase catalytic domain"/>
    <property type="match status" value="1"/>
</dbReference>
<comment type="caution">
    <text evidence="8">The sequence shown here is derived from an EMBL/GenBank/DDBJ whole genome shotgun (WGS) entry which is preliminary data.</text>
</comment>
<dbReference type="InterPro" id="IPR045322">
    <property type="entry name" value="HECTD1/TRIP12-like"/>
</dbReference>
<dbReference type="SUPFAM" id="SSF49785">
    <property type="entry name" value="Galactose-binding domain-like"/>
    <property type="match status" value="1"/>
</dbReference>
<evidence type="ECO:0000256" key="3">
    <source>
        <dbReference type="ARBA" id="ARBA00022786"/>
    </source>
</evidence>
<dbReference type="Proteomes" id="UP000230066">
    <property type="component" value="Unassembled WGS sequence"/>
</dbReference>
<sequence length="3658" mass="409011">MSDENAVFILNLLQSRPETSRDLQLTALEQLCLFILQMDTSEALKKEYPPSAFIPALVKLFVDFDSPAAVLESASRVLTYYTQILPLETASCLFEIEGSICAICLHLESSDLVVPVESDLAQQIIKLMEELVRRESNVYKIIGCTSSVLEFLSNSWKAIHLDTLRSGLYVAGRLSNLLDIWLKEDCTAVQPCTTQNTAISPSVGILRRWISSLIQMITHRDLQVTCGCLDCLHTVFTACRRLPNSKVIIEQIATEDNLVEKFLSLLVPQEQMRTNLESSYSTRSNPSTKNCAAVKEEQTLTENSSPPAQLPHTFNDGAYLTGYLAAMVVELILSLCRGQSSLLVSISNSCRLTNLFQYALLASKLKTKTNMGKANSIDSTNDVLLPTLHLADGLLNLSMSMVPSENTASAVDTVVVPNNGMPSSSSVLSPDFQRTQGTSLGVNQSECNQTSRFRKQWKACVTARLISPKPLEPLVNRDRCGLPNLRSLGSSSSGASVGSQIETSVSQGIFLAARQAFDQLGIADDARVAMDRFHHWIANSLANKGNLGDLVSILQSAQVSCNWLDSCGQPLLAWALAAGNGAALTALCTRGVDVNSGLVGSALHYAAAYGQVQIVRALLGLTPYAEKHGTENSLANPRLRDIYGRTPAQLALYALNAAYERGTNPERYRKSLKMLQKSEEQFKQELSIERTTPFAKLLRIALPVLTEVYLMTSKPSLRIRALQIICRCVRSKTGFGVLYQMQKWRPTEDEGILFKAISANGSQFCNNFTRMLASVLSQGSSEEVFLMMTMIPALIDLPCFLTAMHRFGIPQLLSWRSSNVSLPSNLSGAPESTESEQDHTEALVDDDEGLMRERVSMYIPSFVEAPSTIPIEPREVVSRFQCMHELGYYQAYTFGDWCLMRTGPRSVLLFHEFALFWIDVVYIQSESKKETECQMQVYLVQRKENVPKVGQPSSSSPPPCSDERGCEKAAGTVNKTEKIAKKYLLPSSASESADGLTVLLLQFDGPPIERNDLASDLWLKAHPLIVQIRHMFYGMLPLPLCKTASPLRTIPTNATHVGKGRQPVLACSSDKGQALPLLPIQSTSNLPTEELSGTEPDGRTMNRLCAAASSGNQQHSEEEDLVHASNALISDSLLPATDNIANSSSLTNEMTTNPQVPLSSDCIYNVTVSFGNKAFSNCIQNLAGETSETRDFPEDEQLNNEQAMNISSHMENDDAKVEVRSPSRVLPRSQSNLEADRIKQTNSPKGTHEHVEASQDKTRFNPIRSDVLDHFKFRDIAKNEQHGACENSVHPIKSTETKHEVSEAIRETKTASAGLSIRYQANFEAPNSRQNLTASGKLTALYVDAIRISVSPQGLWLILDPRQDALNQTTVPLTEDQQITVCSHPECQGKWNLDDSDDETVYNETTETTCWSALKYTEVPSSGHGTRTYERDWQKLRKILTNAADPNKSRECLREQLAYKQSKILCFPTRLSGVRTYGETSQIVYQSGSMTRSSGNLRLTKFLENLNIGQRQYVRFKHREARLRNIQRTVGRVSIILSDLLMRLMEKKRQSLKNKFAGTSHASYPTYQLVLANELSRHAAWLETCITPDTKMLIQGEELVDERTRITELMSCLEKATPYEIISSRFVPVLWSWLKNFSEHVADSGTEIRSTESDEKLNKMWTHMDKKLLARKLISVLEFVERYPIPVTQFINIPEQLLTKTIQMQPQLVNSTRKRSETNTAVETFHRRVDLSHHHLYVQPLVTVKQLQDWVVSTAEKIPWYNDELRYMGFVHDMEQEPNCIRLVPPRTLFESPYASYINDNTCNAKIFEGGVFEWLGTNGGREEKWANPLRLHGFVKLLSSDSKLNEDPVTLGSVLMTRAEKSHDADRGVHNEPSKPWRNFHKSHSPYCSRTRSCASTFLSGVRIRPASNTTWSRRATAWIAFDLGIQLELSHYLIQVPVHADKWPRLFNWQIQGSNNGIQWTTLKEHHVLPVGNPADFWGPNGHKLWTISSTEDHEKRVWRFIRLIVLPLRLRSSTQEQKPATRMSLDLRGIEFFGTVKKLFTVQDTESASNAVSYIQQFQPGTYVVPNVPLALCDSEFPAEASSALCEHWPISNNPTAQSRSTQQTSSAVANENDIQDELPTLGRVLSSVDENGHLSVQWLDGPTTGFSEKSQTDSKYFMDDAEGRFDLRIPTDKEVHQRMDLLKLKSSSIKHSQVSKQLEKDLTNLNSELLAHNQSMQSGVQETSQEFVLVSNQPSLASYLLPITPNWLSEALLPTFTRIMPLLFAGYGPRVLRDPPAYQSQITQSAINPRQATSTPNMIPLATHSSNWEDANSLSIDQELENQNEAQRSAPYLTMSDQHEEVTSQSLFNEPGAGVPTSGFSDGSPARQANEVRGEVVNCATSVPVIVAGSNSSLPPNPDDTHTATVIPSPGLDAASNQPTTICSELDGRVPWKVMLAPDNYDSNEEDGVTEEEFRENDPEYGVETEENPEDSCAIFASFRALTDDTQKQEEMDAELEAIGRTLELRIMANASESGCSPHSPTHCPPLHTGSQAKPLHGKRRKFDQWEKIDPVDSEIISKQCMGISTVSTVLDPKTKLTHIQISTSPSNAGASSCDVAPCVPCPSAPSFSVSQVDDPWKFLFDPLATSVDRSTRTTGVSQPGPSLLSPPPVPLAPHTPRDAHRMTQSMHSHKSTFRPQVTETIKVETIEAHLSGLIPPFDSRSSSAHQPSTATFTIPNCVPWPAIQWSREILASSSNSYDTTLIGSGRKLSKTAQLWFHREPVVDAITVVLGSSLSTVSPRSSLSRSTSDSLGANPENASFLNNELTLDSMPFQNPLEPSHPQTKPVRYYLSRDDVHLLRYLLDGADYTEEFMGSGVLKPARTQFTRLWNQTYLLDYALEECDQQNELSRCELKTEREPKHKEEVCNPPSFADSKWREKLLDSLAMLYEISTASRHRHTSRNSAMCVDQMDDYSGCEIKTPIKRCSETNVFMSEIDRQDDADNDELLTAFQSSRMTRKLMLFAHDIWFVLSHTHVLCHTNSDLSEERRVNETVRWISPFVAKFKFLFPFEVRHEFWRVSSLGISRAISWLQKQAGNARTPNASANLTGLSSMLQRLDVGMGFRERQNGRIFGPPVSFSWTPSTIMNTNSGFGSSAYGSSLGFANPPSLTALGRLQRHMARVPRPRTTFDSSEVCEDSDPLLYLCSPFLGGRNTFWCSSVRLLLAHADFQQELEVEFEGEEGTGLGPTMEFYALLSAELRRHKHGLWVSEDRACARTSDCLMRNTIKDESDTCQFLHSYQDTALDTECFWKSCAEEDFYVNPPMGLFPAPWPEEQLPPGTELRFYVLGVAVAKCLADQRQMDLPLSFSFLYLLTEEGNKESQLNEKLPCDPNSIWPSGILNIRHFSEIFPERGRFLSDLLAYIHERDAINFTPGSTEYERADLELQQRFFSCDLASLCISMAFSPVTMRFGQTEFPLTRRYDDSTQLEMANSVHDINEEDEQLDPSNADLYVHRSLQFALVHGIRRQLHAFRAGFERVIPLSSLSMFTPRELGRLISGESSPDWSAEEFLMYCEPAAGYSRTSKGFLMLVETLASFDTLERRAFLRFVTGCPTLPPGGLRNLHPKLKVAKKDGSTCGPFPSVNTCMHYLKLPEYQSVSEMKQHLLAAASQRGFYLN</sequence>
<feature type="compositionally biased region" description="Low complexity" evidence="6">
    <location>
        <begin position="2780"/>
        <end position="2796"/>
    </location>
</feature>
<dbReference type="InterPro" id="IPR000569">
    <property type="entry name" value="HECT_dom"/>
</dbReference>
<feature type="region of interest" description="Disordered" evidence="6">
    <location>
        <begin position="2443"/>
        <end position="2473"/>
    </location>
</feature>
<dbReference type="SMART" id="SM00119">
    <property type="entry name" value="HECTc"/>
    <property type="match status" value="1"/>
</dbReference>
<keyword evidence="9" id="KW-1185">Reference proteome</keyword>
<comment type="catalytic activity">
    <reaction evidence="5">
        <text>S-ubiquitinyl-[E2 ubiquitin-conjugating enzyme]-L-cysteine + [acceptor protein]-L-lysine = [E2 ubiquitin-conjugating enzyme]-L-cysteine + N(6)-ubiquitinyl-[acceptor protein]-L-lysine.</text>
        <dbReference type="EC" id="2.3.2.26"/>
    </reaction>
</comment>
<feature type="compositionally biased region" description="Pro residues" evidence="6">
    <location>
        <begin position="2649"/>
        <end position="2658"/>
    </location>
</feature>
<dbReference type="PROSITE" id="PS50237">
    <property type="entry name" value="HECT"/>
    <property type="match status" value="1"/>
</dbReference>
<comment type="function">
    <text evidence="5">E3 ubiquitin-protein ligase which accepts ubiquitin from an E2 ubiquitin-conjugating enzyme in the form of a thioester and then directly transfers the ubiquitin to targeted substrates.</text>
</comment>
<dbReference type="GO" id="GO:0000209">
    <property type="term" value="P:protein polyubiquitination"/>
    <property type="evidence" value="ECO:0007669"/>
    <property type="project" value="TreeGrafter"/>
</dbReference>
<evidence type="ECO:0000256" key="1">
    <source>
        <dbReference type="ARBA" id="ARBA00006331"/>
    </source>
</evidence>
<proteinExistence type="inferred from homology"/>
<dbReference type="PANTHER" id="PTHR45670">
    <property type="entry name" value="E3 UBIQUITIN-PROTEIN LIGASE TRIP12"/>
    <property type="match status" value="1"/>
</dbReference>
<dbReference type="InterPro" id="IPR011989">
    <property type="entry name" value="ARM-like"/>
</dbReference>
<name>A0A4E0RAR3_FASHE</name>
<comment type="similarity">
    <text evidence="1 5">Belongs to the UPL family. K-HECT subfamily.</text>
</comment>
<feature type="region of interest" description="Disordered" evidence="6">
    <location>
        <begin position="2340"/>
        <end position="2373"/>
    </location>
</feature>
<dbReference type="EMBL" id="JXXN02002144">
    <property type="protein sequence ID" value="THD23444.1"/>
    <property type="molecule type" value="Genomic_DNA"/>
</dbReference>
<reference evidence="8" key="1">
    <citation type="submission" date="2019-03" db="EMBL/GenBank/DDBJ databases">
        <title>Improved annotation for the trematode Fasciola hepatica.</title>
        <authorList>
            <person name="Choi Y.-J."/>
            <person name="Martin J."/>
            <person name="Mitreva M."/>
        </authorList>
    </citation>
    <scope>NUCLEOTIDE SEQUENCE [LARGE SCALE GENOMIC DNA]</scope>
</reference>
<evidence type="ECO:0000256" key="6">
    <source>
        <dbReference type="SAM" id="MobiDB-lite"/>
    </source>
</evidence>
<dbReference type="EC" id="2.3.2.26" evidence="5"/>
<evidence type="ECO:0000259" key="7">
    <source>
        <dbReference type="PROSITE" id="PS50237"/>
    </source>
</evidence>
<accession>A0A4E0RAR3</accession>
<organism evidence="8 9">
    <name type="scientific">Fasciola hepatica</name>
    <name type="common">Liver fluke</name>
    <dbReference type="NCBI Taxonomy" id="6192"/>
    <lineage>
        <taxon>Eukaryota</taxon>
        <taxon>Metazoa</taxon>
        <taxon>Spiralia</taxon>
        <taxon>Lophotrochozoa</taxon>
        <taxon>Platyhelminthes</taxon>
        <taxon>Trematoda</taxon>
        <taxon>Digenea</taxon>
        <taxon>Plagiorchiida</taxon>
        <taxon>Echinostomata</taxon>
        <taxon>Echinostomatoidea</taxon>
        <taxon>Fasciolidae</taxon>
        <taxon>Fasciola</taxon>
    </lineage>
</organism>
<evidence type="ECO:0000256" key="4">
    <source>
        <dbReference type="PROSITE-ProRule" id="PRU00104"/>
    </source>
</evidence>
<feature type="region of interest" description="Disordered" evidence="6">
    <location>
        <begin position="2394"/>
        <end position="2423"/>
    </location>
</feature>
<dbReference type="InterPro" id="IPR008979">
    <property type="entry name" value="Galactose-bd-like_sf"/>
</dbReference>
<dbReference type="GO" id="GO:0043161">
    <property type="term" value="P:proteasome-mediated ubiquitin-dependent protein catabolic process"/>
    <property type="evidence" value="ECO:0007669"/>
    <property type="project" value="TreeGrafter"/>
</dbReference>
<feature type="region of interest" description="Disordered" evidence="6">
    <location>
        <begin position="1218"/>
        <end position="1255"/>
    </location>
</feature>
<dbReference type="InterPro" id="IPR036770">
    <property type="entry name" value="Ankyrin_rpt-contain_sf"/>
</dbReference>
<evidence type="ECO:0000256" key="2">
    <source>
        <dbReference type="ARBA" id="ARBA00022679"/>
    </source>
</evidence>
<dbReference type="InterPro" id="IPR002110">
    <property type="entry name" value="Ankyrin_rpt"/>
</dbReference>
<feature type="region of interest" description="Disordered" evidence="6">
    <location>
        <begin position="2516"/>
        <end position="2544"/>
    </location>
</feature>
<dbReference type="PANTHER" id="PTHR45670:SF1">
    <property type="entry name" value="E3 UBIQUITIN-PROTEIN LIGASE HECTD1"/>
    <property type="match status" value="1"/>
</dbReference>
<feature type="region of interest" description="Disordered" evidence="6">
    <location>
        <begin position="2780"/>
        <end position="2799"/>
    </location>
</feature>
<evidence type="ECO:0000256" key="5">
    <source>
        <dbReference type="RuleBase" id="RU369009"/>
    </source>
</evidence>
<evidence type="ECO:0000313" key="8">
    <source>
        <dbReference type="EMBL" id="THD23444.1"/>
    </source>
</evidence>
<protein>
    <recommendedName>
        <fullName evidence="5">E3 ubiquitin-protein ligase</fullName>
        <ecNumber evidence="5">2.3.2.26</ecNumber>
    </recommendedName>
</protein>
<gene>
    <name evidence="8" type="ORF">D915_005973</name>
</gene>
<dbReference type="Pfam" id="PF12796">
    <property type="entry name" value="Ank_2"/>
    <property type="match status" value="1"/>
</dbReference>
<dbReference type="Gene3D" id="1.25.10.10">
    <property type="entry name" value="Leucine-rich Repeat Variant"/>
    <property type="match status" value="1"/>
</dbReference>
<feature type="compositionally biased region" description="Acidic residues" evidence="6">
    <location>
        <begin position="2446"/>
        <end position="2473"/>
    </location>
</feature>
<dbReference type="Gene3D" id="3.90.1750.10">
    <property type="entry name" value="Hect, E3 ligase catalytic domains"/>
    <property type="match status" value="2"/>
</dbReference>
<evidence type="ECO:0000313" key="9">
    <source>
        <dbReference type="Proteomes" id="UP000230066"/>
    </source>
</evidence>
<feature type="active site" description="Glycyl thioester intermediate" evidence="4">
    <location>
        <position position="3627"/>
    </location>
</feature>
<feature type="region of interest" description="Disordered" evidence="6">
    <location>
        <begin position="2634"/>
        <end position="2680"/>
    </location>
</feature>
<feature type="domain" description="HECT" evidence="7">
    <location>
        <begin position="3207"/>
        <end position="3658"/>
    </location>
</feature>
<feature type="region of interest" description="Disordered" evidence="6">
    <location>
        <begin position="947"/>
        <end position="966"/>
    </location>
</feature>
<dbReference type="GO" id="GO:0061630">
    <property type="term" value="F:ubiquitin protein ligase activity"/>
    <property type="evidence" value="ECO:0007669"/>
    <property type="project" value="UniProtKB-UniRule"/>
</dbReference>
<keyword evidence="2 5" id="KW-0808">Transferase</keyword>
<dbReference type="SUPFAM" id="SSF56204">
    <property type="entry name" value="Hect, E3 ligase catalytic domain"/>
    <property type="match status" value="1"/>
</dbReference>
<comment type="pathway">
    <text evidence="5">Protein modification; protein ubiquitination.</text>
</comment>
<dbReference type="Pfam" id="PF00632">
    <property type="entry name" value="HECT"/>
    <property type="match status" value="1"/>
</dbReference>